<name>A0A178Z657_9EURO</name>
<dbReference type="GeneID" id="30014399"/>
<dbReference type="Proteomes" id="UP000078343">
    <property type="component" value="Unassembled WGS sequence"/>
</dbReference>
<feature type="compositionally biased region" description="Polar residues" evidence="6">
    <location>
        <begin position="210"/>
        <end position="226"/>
    </location>
</feature>
<proteinExistence type="predicted"/>
<accession>A0A178Z657</accession>
<keyword evidence="2" id="KW-0862">Zinc</keyword>
<feature type="region of interest" description="Disordered" evidence="6">
    <location>
        <begin position="710"/>
        <end position="738"/>
    </location>
</feature>
<evidence type="ECO:0000256" key="4">
    <source>
        <dbReference type="ARBA" id="ARBA00023163"/>
    </source>
</evidence>
<dbReference type="CDD" id="cd12148">
    <property type="entry name" value="fungal_TF_MHR"/>
    <property type="match status" value="1"/>
</dbReference>
<keyword evidence="9" id="KW-1185">Reference proteome</keyword>
<gene>
    <name evidence="8" type="ORF">AYL99_10231</name>
</gene>
<keyword evidence="4" id="KW-0804">Transcription</keyword>
<feature type="region of interest" description="Disordered" evidence="6">
    <location>
        <begin position="194"/>
        <end position="261"/>
    </location>
</feature>
<feature type="region of interest" description="Disordered" evidence="6">
    <location>
        <begin position="1"/>
        <end position="55"/>
    </location>
</feature>
<comment type="caution">
    <text evidence="8">The sequence shown here is derived from an EMBL/GenBank/DDBJ whole genome shotgun (WGS) entry which is preliminary data.</text>
</comment>
<reference evidence="8 9" key="1">
    <citation type="submission" date="2016-04" db="EMBL/GenBank/DDBJ databases">
        <title>Draft genome of Fonsecaea erecta CBS 125763.</title>
        <authorList>
            <person name="Weiss V.A."/>
            <person name="Vicente V.A."/>
            <person name="Raittz R.T."/>
            <person name="Moreno L.F."/>
            <person name="De Souza E.M."/>
            <person name="Pedrosa F.O."/>
            <person name="Steffens M.B."/>
            <person name="Faoro H."/>
            <person name="Tadra-Sfeir M.Z."/>
            <person name="Najafzadeh M.J."/>
            <person name="Felipe M.S."/>
            <person name="Teixeira M."/>
            <person name="Sun J."/>
            <person name="Xi L."/>
            <person name="Gomes R."/>
            <person name="De Azevedo C.M."/>
            <person name="Salgado C.G."/>
            <person name="Da Silva M.B."/>
            <person name="Nascimento M.F."/>
            <person name="Queiroz-Telles F."/>
            <person name="Attili D.S."/>
            <person name="Gorbushina A."/>
        </authorList>
    </citation>
    <scope>NUCLEOTIDE SEQUENCE [LARGE SCALE GENOMIC DNA]</scope>
    <source>
        <strain evidence="8 9">CBS 125763</strain>
    </source>
</reference>
<evidence type="ECO:0000256" key="6">
    <source>
        <dbReference type="SAM" id="MobiDB-lite"/>
    </source>
</evidence>
<dbReference type="OrthoDB" id="1405595at2759"/>
<dbReference type="PANTHER" id="PTHR47660">
    <property type="entry name" value="TRANSCRIPTION FACTOR WITH C2H2 AND ZN(2)-CYS(6) DNA BINDING DOMAIN (EUROFUNG)-RELATED-RELATED"/>
    <property type="match status" value="1"/>
</dbReference>
<dbReference type="RefSeq" id="XP_018688625.1">
    <property type="nucleotide sequence ID" value="XM_018841737.1"/>
</dbReference>
<dbReference type="GO" id="GO:0008270">
    <property type="term" value="F:zinc ion binding"/>
    <property type="evidence" value="ECO:0007669"/>
    <property type="project" value="InterPro"/>
</dbReference>
<dbReference type="AlphaFoldDB" id="A0A178Z657"/>
<dbReference type="GO" id="GO:0006351">
    <property type="term" value="P:DNA-templated transcription"/>
    <property type="evidence" value="ECO:0007669"/>
    <property type="project" value="InterPro"/>
</dbReference>
<dbReference type="EMBL" id="LVYI01000011">
    <property type="protein sequence ID" value="OAP55258.1"/>
    <property type="molecule type" value="Genomic_DNA"/>
</dbReference>
<dbReference type="PANTHER" id="PTHR47660:SF2">
    <property type="entry name" value="TRANSCRIPTION FACTOR WITH C2H2 AND ZN(2)-CYS(6) DNA BINDING DOMAIN (EUROFUNG)"/>
    <property type="match status" value="1"/>
</dbReference>
<dbReference type="Pfam" id="PF04082">
    <property type="entry name" value="Fungal_trans"/>
    <property type="match status" value="1"/>
</dbReference>
<protein>
    <recommendedName>
        <fullName evidence="7">Xylanolytic transcriptional activator regulatory domain-containing protein</fullName>
    </recommendedName>
</protein>
<feature type="domain" description="Xylanolytic transcriptional activator regulatory" evidence="7">
    <location>
        <begin position="297"/>
        <end position="559"/>
    </location>
</feature>
<evidence type="ECO:0000313" key="8">
    <source>
        <dbReference type="EMBL" id="OAP55258.1"/>
    </source>
</evidence>
<evidence type="ECO:0000259" key="7">
    <source>
        <dbReference type="Pfam" id="PF04082"/>
    </source>
</evidence>
<evidence type="ECO:0000256" key="3">
    <source>
        <dbReference type="ARBA" id="ARBA00023015"/>
    </source>
</evidence>
<keyword evidence="1" id="KW-0479">Metal-binding</keyword>
<evidence type="ECO:0000256" key="2">
    <source>
        <dbReference type="ARBA" id="ARBA00022833"/>
    </source>
</evidence>
<sequence>MAFPTNIPAAEGRHKYPPEQVADSIQPSKSGQRDREAVPLSPAGTDTSRTTADEYIDGPGLLVGRERSASRSIDLGVANVAIDVAVRPDQFSMNQQIMPLRDTQYQTSEFEHASRTFRLSRSPSEPQAQGEVYQFDSTLTDLQPHDLLMEQPLTPARQLDFRLQDFDWDSFAPWGIDWLGLDQGSSIQAALPQLDPSWQSGNSPARPRQQETQQLPVVEGQSTIPMSSVHGLSPPVPVDQRSNVSSYLERRPIQNPPTSTPNLLESVSAVLSKMRLPSDISIPQFSAAVRHLEKLVNIYFAEFHPNLPVMHKPTWDISTCPTYLIAALACLGSTSYHKKRGLDEESSLLAEICSRHLNKAYRLGPDSYQNIDFVTASMLHQVYGLGVGVPSVHESADNFRGILVLSLRRTGVYRSRNGTDPWNLRVPELAELDLEDSSRLEAAWLQWRTTEMAKRLAWCLFEYDNSLSCLTTKRGVVSLQELPDRLPCNECLWEAHSTRAWASMALLTENSLHGSPFRPVLRDLLNGKPIPDKLATWWKRCCAHTICRLLWDLKEVDNSISNLLAPDSLTESQKPLRRSLLQSLKVLHDSATQPSRPDDLVHMNITCLISHHASLNNHREIMEMVIHVFQNLANSNEMELDMVKARLQMVFASDAIHARRLAYHAASIIAISRECTVYTPCETFRVFDAYAYILAFVKFGPKMRKNLTSSDRGGDAYPVKTPIMKPHPHNESQSGDGSVRLDRLPWSRNASENGVVELWINKGQVRASLDGADDVEDERNYTRIKCSALKTIEKLNLWGLSLKFYKTLESFT</sequence>
<dbReference type="STRING" id="1367422.A0A178Z657"/>
<dbReference type="GO" id="GO:0003677">
    <property type="term" value="F:DNA binding"/>
    <property type="evidence" value="ECO:0007669"/>
    <property type="project" value="InterPro"/>
</dbReference>
<keyword evidence="5" id="KW-0539">Nucleus</keyword>
<evidence type="ECO:0000256" key="1">
    <source>
        <dbReference type="ARBA" id="ARBA00022723"/>
    </source>
</evidence>
<evidence type="ECO:0000256" key="5">
    <source>
        <dbReference type="ARBA" id="ARBA00023242"/>
    </source>
</evidence>
<organism evidence="8 9">
    <name type="scientific">Fonsecaea erecta</name>
    <dbReference type="NCBI Taxonomy" id="1367422"/>
    <lineage>
        <taxon>Eukaryota</taxon>
        <taxon>Fungi</taxon>
        <taxon>Dikarya</taxon>
        <taxon>Ascomycota</taxon>
        <taxon>Pezizomycotina</taxon>
        <taxon>Eurotiomycetes</taxon>
        <taxon>Chaetothyriomycetidae</taxon>
        <taxon>Chaetothyriales</taxon>
        <taxon>Herpotrichiellaceae</taxon>
        <taxon>Fonsecaea</taxon>
    </lineage>
</organism>
<keyword evidence="3" id="KW-0805">Transcription regulation</keyword>
<evidence type="ECO:0000313" key="9">
    <source>
        <dbReference type="Proteomes" id="UP000078343"/>
    </source>
</evidence>
<dbReference type="InterPro" id="IPR007219">
    <property type="entry name" value="XnlR_reg_dom"/>
</dbReference>